<keyword evidence="3" id="KW-1185">Reference proteome</keyword>
<feature type="region of interest" description="Disordered" evidence="1">
    <location>
        <begin position="45"/>
        <end position="68"/>
    </location>
</feature>
<dbReference type="EMBL" id="MLYV02000192">
    <property type="protein sequence ID" value="PSS32160.1"/>
    <property type="molecule type" value="Genomic_DNA"/>
</dbReference>
<feature type="region of interest" description="Disordered" evidence="1">
    <location>
        <begin position="83"/>
        <end position="108"/>
    </location>
</feature>
<proteinExistence type="predicted"/>
<feature type="compositionally biased region" description="Polar residues" evidence="1">
    <location>
        <begin position="87"/>
        <end position="108"/>
    </location>
</feature>
<evidence type="ECO:0000313" key="3">
    <source>
        <dbReference type="Proteomes" id="UP000186601"/>
    </source>
</evidence>
<name>A0A2R6RQ48_9APHY</name>
<dbReference type="AlphaFoldDB" id="A0A2R6RQ48"/>
<feature type="compositionally biased region" description="Acidic residues" evidence="1">
    <location>
        <begin position="54"/>
        <end position="64"/>
    </location>
</feature>
<evidence type="ECO:0000256" key="1">
    <source>
        <dbReference type="SAM" id="MobiDB-lite"/>
    </source>
</evidence>
<sequence length="108" mass="11481">MNIAQVLVDTVVVGSPYDAQDTFNSRFSITGLRVPTLASVIGNMGEHLDHGPVEEVEDEPDDVSDGPLAGEMVTSEVIIECCSSSSQKDPPSNNTISENNIQEVLCSS</sequence>
<dbReference type="Proteomes" id="UP000186601">
    <property type="component" value="Unassembled WGS sequence"/>
</dbReference>
<comment type="caution">
    <text evidence="2">The sequence shown here is derived from an EMBL/GenBank/DDBJ whole genome shotgun (WGS) entry which is preliminary data.</text>
</comment>
<gene>
    <name evidence="2" type="ORF">PHLCEN_2v2068</name>
</gene>
<evidence type="ECO:0000313" key="2">
    <source>
        <dbReference type="EMBL" id="PSS32160.1"/>
    </source>
</evidence>
<reference evidence="2 3" key="1">
    <citation type="submission" date="2018-02" db="EMBL/GenBank/DDBJ databases">
        <title>Genome sequence of the basidiomycete white-rot fungus Phlebia centrifuga.</title>
        <authorList>
            <person name="Granchi Z."/>
            <person name="Peng M."/>
            <person name="de Vries R.P."/>
            <person name="Hilden K."/>
            <person name="Makela M.R."/>
            <person name="Grigoriev I."/>
            <person name="Riley R."/>
        </authorList>
    </citation>
    <scope>NUCLEOTIDE SEQUENCE [LARGE SCALE GENOMIC DNA]</scope>
    <source>
        <strain evidence="2 3">FBCC195</strain>
    </source>
</reference>
<protein>
    <submittedName>
        <fullName evidence="2">Uncharacterized protein</fullName>
    </submittedName>
</protein>
<accession>A0A2R6RQ48</accession>
<organism evidence="2 3">
    <name type="scientific">Hermanssonia centrifuga</name>
    <dbReference type="NCBI Taxonomy" id="98765"/>
    <lineage>
        <taxon>Eukaryota</taxon>
        <taxon>Fungi</taxon>
        <taxon>Dikarya</taxon>
        <taxon>Basidiomycota</taxon>
        <taxon>Agaricomycotina</taxon>
        <taxon>Agaricomycetes</taxon>
        <taxon>Polyporales</taxon>
        <taxon>Meruliaceae</taxon>
        <taxon>Hermanssonia</taxon>
    </lineage>
</organism>